<sequence length="371" mass="43531">MLKLVCDDKEKYADYQLSLDAFEDFAILDGDSIVVSLHQCKDAKAKKDFTHEFEKMKEKWSNLLWDAKCVTDCHLYFHSNHLYDVPENIELYDFNGKNTCSPGEIFNLLKGVVEKVCNKYKVEGFQEYILAKLVNLVEQEVLVIQQEFFESKKKLKELARKHVLPFHRFLAIIFDADIPLDFNRKEVFVSFLRSRYIMNLRQRMEEELEYGSQVNEEQLIVFIDSFVKLTTEQTMEFFQRICPCEKIDSGLEGCLRLASEEKINTLFNQINSLEVLIPDGLHWVQEEKKQTPSTLGADRNVRQFCVRIFNNAANLDMLREYDQIIGCVTDSVENIRECVYNIKHSDIEKDPNNIFEINKIGILKLEDRIRS</sequence>
<organism evidence="2 3">
    <name type="scientific">Odoribacter splanchnicus</name>
    <dbReference type="NCBI Taxonomy" id="28118"/>
    <lineage>
        <taxon>Bacteria</taxon>
        <taxon>Pseudomonadati</taxon>
        <taxon>Bacteroidota</taxon>
        <taxon>Bacteroidia</taxon>
        <taxon>Bacteroidales</taxon>
        <taxon>Odoribacteraceae</taxon>
        <taxon>Odoribacter</taxon>
    </lineage>
</organism>
<evidence type="ECO:0000259" key="1">
    <source>
        <dbReference type="Pfam" id="PF20276"/>
    </source>
</evidence>
<dbReference type="Pfam" id="PF20276">
    <property type="entry name" value="CTD1"/>
    <property type="match status" value="1"/>
</dbReference>
<dbReference type="RefSeq" id="WP_272054357.1">
    <property type="nucleotide sequence ID" value="NZ_JAQMRB010000009.1"/>
</dbReference>
<comment type="caution">
    <text evidence="2">The sequence shown here is derived from an EMBL/GenBank/DDBJ whole genome shotgun (WGS) entry which is preliminary data.</text>
</comment>
<protein>
    <recommendedName>
        <fullName evidence="1">ABC-three component systems C-terminal domain-containing protein</fullName>
    </recommendedName>
</protein>
<dbReference type="AlphaFoldDB" id="A0AAW6FHN6"/>
<dbReference type="EMBL" id="JAQMRD010000006">
    <property type="protein sequence ID" value="MDB9222608.1"/>
    <property type="molecule type" value="Genomic_DNA"/>
</dbReference>
<dbReference type="InterPro" id="IPR046920">
    <property type="entry name" value="ABC-3C_CTD1"/>
</dbReference>
<evidence type="ECO:0000313" key="3">
    <source>
        <dbReference type="Proteomes" id="UP001212263"/>
    </source>
</evidence>
<feature type="domain" description="ABC-three component systems C-terminal" evidence="1">
    <location>
        <begin position="89"/>
        <end position="327"/>
    </location>
</feature>
<reference evidence="2" key="1">
    <citation type="submission" date="2023-01" db="EMBL/GenBank/DDBJ databases">
        <title>Human gut microbiome strain richness.</title>
        <authorList>
            <person name="Chen-Liaw A."/>
        </authorList>
    </citation>
    <scope>NUCLEOTIDE SEQUENCE</scope>
    <source>
        <strain evidence="2">RTP21484st1_B7_RTP21484_190118</strain>
    </source>
</reference>
<dbReference type="Proteomes" id="UP001212263">
    <property type="component" value="Unassembled WGS sequence"/>
</dbReference>
<gene>
    <name evidence="2" type="ORF">PN645_06255</name>
</gene>
<accession>A0AAW6FHN6</accession>
<proteinExistence type="predicted"/>
<evidence type="ECO:0000313" key="2">
    <source>
        <dbReference type="EMBL" id="MDB9222608.1"/>
    </source>
</evidence>
<name>A0AAW6FHN6_9BACT</name>